<dbReference type="AlphaFoldDB" id="A0A0F7SAU5"/>
<evidence type="ECO:0000313" key="3">
    <source>
        <dbReference type="Proteomes" id="UP000242770"/>
    </source>
</evidence>
<feature type="region of interest" description="Disordered" evidence="1">
    <location>
        <begin position="1"/>
        <end position="86"/>
    </location>
</feature>
<keyword evidence="3" id="KW-1185">Reference proteome</keyword>
<proteinExistence type="predicted"/>
<dbReference type="EMBL" id="CCFA01002474">
    <property type="protein sequence ID" value="CDW97848.1"/>
    <property type="molecule type" value="Genomic_DNA"/>
</dbReference>
<evidence type="ECO:0000313" key="2">
    <source>
        <dbReference type="EMBL" id="CDW97848.1"/>
    </source>
</evidence>
<evidence type="ECO:0000256" key="1">
    <source>
        <dbReference type="SAM" id="MobiDB-lite"/>
    </source>
</evidence>
<feature type="non-terminal residue" evidence="2">
    <location>
        <position position="86"/>
    </location>
</feature>
<organism evidence="2 3">
    <name type="scientific">Sporisorium scitamineum</name>
    <dbReference type="NCBI Taxonomy" id="49012"/>
    <lineage>
        <taxon>Eukaryota</taxon>
        <taxon>Fungi</taxon>
        <taxon>Dikarya</taxon>
        <taxon>Basidiomycota</taxon>
        <taxon>Ustilaginomycotina</taxon>
        <taxon>Ustilaginomycetes</taxon>
        <taxon>Ustilaginales</taxon>
        <taxon>Ustilaginaceae</taxon>
        <taxon>Sporisorium</taxon>
    </lineage>
</organism>
<accession>A0A0F7SAU5</accession>
<dbReference type="Proteomes" id="UP000242770">
    <property type="component" value="Unassembled WGS sequence"/>
</dbReference>
<name>A0A0F7SAU5_9BASI</name>
<gene>
    <name evidence="2" type="primary">SSCI41400.1</name>
</gene>
<feature type="compositionally biased region" description="Basic and acidic residues" evidence="1">
    <location>
        <begin position="41"/>
        <end position="69"/>
    </location>
</feature>
<sequence>MARKGAKKAAAAAAGDRNTETELETTTQPSLADELSFAQEDSAHDGYESSTHTDHDDFKDAADGSHADEMTPSSSTATTADASLQQ</sequence>
<dbReference type="STRING" id="49012.A0A0F7SAU5"/>
<reference evidence="3" key="1">
    <citation type="submission" date="2014-06" db="EMBL/GenBank/DDBJ databases">
        <authorList>
            <person name="Berkman P.J."/>
        </authorList>
    </citation>
    <scope>NUCLEOTIDE SEQUENCE [LARGE SCALE GENOMIC DNA]</scope>
</reference>
<protein>
    <submittedName>
        <fullName evidence="2">Uncharacterized protein</fullName>
    </submittedName>
</protein>
<feature type="compositionally biased region" description="Low complexity" evidence="1">
    <location>
        <begin position="71"/>
        <end position="86"/>
    </location>
</feature>